<dbReference type="PANTHER" id="PTHR33962:SF1">
    <property type="entry name" value="RECQ-MEDIATED GENOME INSTABILITY PROTEIN 2"/>
    <property type="match status" value="1"/>
</dbReference>
<keyword evidence="3" id="KW-1185">Reference proteome</keyword>
<feature type="region of interest" description="Disordered" evidence="1">
    <location>
        <begin position="97"/>
        <end position="136"/>
    </location>
</feature>
<evidence type="ECO:0000313" key="2">
    <source>
        <dbReference type="Ensembl" id="ENSECAP00000066839.1"/>
    </source>
</evidence>
<dbReference type="GeneTree" id="ENSGT00390000001653"/>
<dbReference type="InterPro" id="IPR012340">
    <property type="entry name" value="NA-bd_OB-fold"/>
</dbReference>
<accession>A0A9L0RYF9</accession>
<evidence type="ECO:0000256" key="1">
    <source>
        <dbReference type="SAM" id="MobiDB-lite"/>
    </source>
</evidence>
<feature type="region of interest" description="Disordered" evidence="1">
    <location>
        <begin position="1"/>
        <end position="23"/>
    </location>
</feature>
<dbReference type="Proteomes" id="UP000002281">
    <property type="component" value="Chromosome 13"/>
</dbReference>
<proteinExistence type="predicted"/>
<evidence type="ECO:0000313" key="3">
    <source>
        <dbReference type="Proteomes" id="UP000002281"/>
    </source>
</evidence>
<protein>
    <submittedName>
        <fullName evidence="2">RecQ mediated genome instability 2</fullName>
    </submittedName>
</protein>
<reference evidence="2 3" key="1">
    <citation type="journal article" date="2009" name="Science">
        <title>Genome sequence, comparative analysis, and population genetics of the domestic horse.</title>
        <authorList>
            <consortium name="Broad Institute Genome Sequencing Platform"/>
            <consortium name="Broad Institute Whole Genome Assembly Team"/>
            <person name="Wade C.M."/>
            <person name="Giulotto E."/>
            <person name="Sigurdsson S."/>
            <person name="Zoli M."/>
            <person name="Gnerre S."/>
            <person name="Imsland F."/>
            <person name="Lear T.L."/>
            <person name="Adelson D.L."/>
            <person name="Bailey E."/>
            <person name="Bellone R.R."/>
            <person name="Bloecker H."/>
            <person name="Distl O."/>
            <person name="Edgar R.C."/>
            <person name="Garber M."/>
            <person name="Leeb T."/>
            <person name="Mauceli E."/>
            <person name="MacLeod J.N."/>
            <person name="Penedo M.C.T."/>
            <person name="Raison J.M."/>
            <person name="Sharpe T."/>
            <person name="Vogel J."/>
            <person name="Andersson L."/>
            <person name="Antczak D.F."/>
            <person name="Biagi T."/>
            <person name="Binns M.M."/>
            <person name="Chowdhary B.P."/>
            <person name="Coleman S.J."/>
            <person name="Della Valle G."/>
            <person name="Fryc S."/>
            <person name="Guerin G."/>
            <person name="Hasegawa T."/>
            <person name="Hill E.W."/>
            <person name="Jurka J."/>
            <person name="Kiialainen A."/>
            <person name="Lindgren G."/>
            <person name="Liu J."/>
            <person name="Magnani E."/>
            <person name="Mickelson J.R."/>
            <person name="Murray J."/>
            <person name="Nergadze S.G."/>
            <person name="Onofrio R."/>
            <person name="Pedroni S."/>
            <person name="Piras M.F."/>
            <person name="Raudsepp T."/>
            <person name="Rocchi M."/>
            <person name="Roeed K.H."/>
            <person name="Ryder O.A."/>
            <person name="Searle S."/>
            <person name="Skow L."/>
            <person name="Swinburne J.E."/>
            <person name="Syvaenen A.C."/>
            <person name="Tozaki T."/>
            <person name="Valberg S.J."/>
            <person name="Vaudin M."/>
            <person name="White J.R."/>
            <person name="Zody M.C."/>
            <person name="Lander E.S."/>
            <person name="Lindblad-Toh K."/>
        </authorList>
    </citation>
    <scope>NUCLEOTIDE SEQUENCE [LARGE SCALE GENOMIC DNA]</scope>
    <source>
        <strain evidence="2 3">Thoroughbred</strain>
    </source>
</reference>
<dbReference type="Pfam" id="PF16100">
    <property type="entry name" value="RMI2"/>
    <property type="match status" value="1"/>
</dbReference>
<feature type="region of interest" description="Disordered" evidence="1">
    <location>
        <begin position="199"/>
        <end position="219"/>
    </location>
</feature>
<dbReference type="Ensembl" id="ENSECAT00000139387.1">
    <property type="protein sequence ID" value="ENSECAP00000066839.1"/>
    <property type="gene ID" value="ENSECAG00000039680.2"/>
</dbReference>
<dbReference type="AlphaFoldDB" id="A0A9L0RYF9"/>
<name>A0A9L0RYF9_HORSE</name>
<reference evidence="2" key="3">
    <citation type="submission" date="2025-09" db="UniProtKB">
        <authorList>
            <consortium name="Ensembl"/>
        </authorList>
    </citation>
    <scope>IDENTIFICATION</scope>
    <source>
        <strain evidence="2">Thoroughbred</strain>
    </source>
</reference>
<gene>
    <name evidence="2" type="primary">RMI2</name>
</gene>
<organism evidence="2 3">
    <name type="scientific">Equus caballus</name>
    <name type="common">Horse</name>
    <dbReference type="NCBI Taxonomy" id="9796"/>
    <lineage>
        <taxon>Eukaryota</taxon>
        <taxon>Metazoa</taxon>
        <taxon>Chordata</taxon>
        <taxon>Craniata</taxon>
        <taxon>Vertebrata</taxon>
        <taxon>Euteleostomi</taxon>
        <taxon>Mammalia</taxon>
        <taxon>Eutheria</taxon>
        <taxon>Laurasiatheria</taxon>
        <taxon>Perissodactyla</taxon>
        <taxon>Equidae</taxon>
        <taxon>Equus</taxon>
    </lineage>
</organism>
<dbReference type="Gene3D" id="2.40.50.140">
    <property type="entry name" value="Nucleic acid-binding proteins"/>
    <property type="match status" value="1"/>
</dbReference>
<dbReference type="InterPro" id="IPR032245">
    <property type="entry name" value="RMI2"/>
</dbReference>
<dbReference type="PANTHER" id="PTHR33962">
    <property type="entry name" value="RECQ-MEDIATED GENOME INSTABILITY PROTEIN 2 RMI2"/>
    <property type="match status" value="1"/>
</dbReference>
<sequence>MAAAAADSFPGGGGPAAVKLPPSPPLKVLAEQLRRDAEGGPGAWRLSRAAAGRGPLELAAVWMQGAVVAAGGGEARLRDPSGAFSVRGLERVPRGRPCLAPGNADRTRGRACTRGPSCPSPSQRHPRGSDQHHLQPVQKHRFLGRPLPPGGNLRGRDPQHLYLQQAPSPQVTFSPFHQVLENTGGGSFCSWYLPLGSSPRPLGMGSPSSTSPSWRGLRL</sequence>
<reference evidence="2" key="2">
    <citation type="submission" date="2025-08" db="UniProtKB">
        <authorList>
            <consortium name="Ensembl"/>
        </authorList>
    </citation>
    <scope>IDENTIFICATION</scope>
    <source>
        <strain evidence="2">Thoroughbred</strain>
    </source>
</reference>